<accession>A0A1G8JML5</accession>
<dbReference type="InterPro" id="IPR016940">
    <property type="entry name" value="ComGC"/>
</dbReference>
<keyword evidence="10" id="KW-0813">Transport</keyword>
<evidence type="ECO:0000256" key="1">
    <source>
        <dbReference type="ARBA" id="ARBA00004162"/>
    </source>
</evidence>
<reference evidence="12 13" key="1">
    <citation type="submission" date="2016-10" db="EMBL/GenBank/DDBJ databases">
        <authorList>
            <person name="de Groot N.N."/>
        </authorList>
    </citation>
    <scope>NUCLEOTIDE SEQUENCE [LARGE SCALE GENOMIC DNA]</scope>
    <source>
        <strain evidence="12 13">DSM 21771</strain>
    </source>
</reference>
<dbReference type="GO" id="GO:0030420">
    <property type="term" value="P:establishment of competence for transformation"/>
    <property type="evidence" value="ECO:0007669"/>
    <property type="project" value="UniProtKB-UniRule"/>
</dbReference>
<dbReference type="OrthoDB" id="1798043at2"/>
<comment type="subunit">
    <text evidence="10">Homodimer.</text>
</comment>
<evidence type="ECO:0000256" key="5">
    <source>
        <dbReference type="ARBA" id="ARBA00022692"/>
    </source>
</evidence>
<evidence type="ECO:0000313" key="12">
    <source>
        <dbReference type="EMBL" id="SDI32412.1"/>
    </source>
</evidence>
<dbReference type="Pfam" id="PF07963">
    <property type="entry name" value="N_methyl"/>
    <property type="match status" value="1"/>
</dbReference>
<evidence type="ECO:0000256" key="11">
    <source>
        <dbReference type="PIRSR" id="PIRSR029928-50"/>
    </source>
</evidence>
<dbReference type="NCBIfam" id="NF040999">
    <property type="entry name" value="pilin_ComGC"/>
    <property type="match status" value="1"/>
</dbReference>
<dbReference type="SUPFAM" id="SSF54523">
    <property type="entry name" value="Pili subunits"/>
    <property type="match status" value="1"/>
</dbReference>
<evidence type="ECO:0000256" key="4">
    <source>
        <dbReference type="ARBA" id="ARBA00022481"/>
    </source>
</evidence>
<keyword evidence="5" id="KW-0812">Transmembrane</keyword>
<dbReference type="AlphaFoldDB" id="A0A1G8JML5"/>
<keyword evidence="7" id="KW-0472">Membrane</keyword>
<evidence type="ECO:0000256" key="9">
    <source>
        <dbReference type="ARBA" id="ARBA00043982"/>
    </source>
</evidence>
<dbReference type="InterPro" id="IPR012902">
    <property type="entry name" value="N_methyl_site"/>
</dbReference>
<feature type="propeptide" id="PRO_5035517222" evidence="11">
    <location>
        <begin position="1"/>
        <end position="7"/>
    </location>
</feature>
<dbReference type="EMBL" id="FNEN01000001">
    <property type="protein sequence ID" value="SDI32412.1"/>
    <property type="molecule type" value="Genomic_DNA"/>
</dbReference>
<dbReference type="GO" id="GO:0015627">
    <property type="term" value="C:type II protein secretion system complex"/>
    <property type="evidence" value="ECO:0007669"/>
    <property type="project" value="InterPro"/>
</dbReference>
<keyword evidence="13" id="KW-1185">Reference proteome</keyword>
<dbReference type="Gene3D" id="3.30.700.10">
    <property type="entry name" value="Glycoprotein, Type 4 Pilin"/>
    <property type="match status" value="1"/>
</dbReference>
<evidence type="ECO:0000256" key="3">
    <source>
        <dbReference type="ARBA" id="ARBA00022475"/>
    </source>
</evidence>
<dbReference type="InterPro" id="IPR045584">
    <property type="entry name" value="Pilin-like"/>
</dbReference>
<dbReference type="GO" id="GO:0005886">
    <property type="term" value="C:plasma membrane"/>
    <property type="evidence" value="ECO:0007669"/>
    <property type="project" value="UniProtKB-SubCell"/>
</dbReference>
<organism evidence="12 13">
    <name type="scientific">Natribacillus halophilus</name>
    <dbReference type="NCBI Taxonomy" id="549003"/>
    <lineage>
        <taxon>Bacteria</taxon>
        <taxon>Bacillati</taxon>
        <taxon>Bacillota</taxon>
        <taxon>Bacilli</taxon>
        <taxon>Bacillales</taxon>
        <taxon>Bacillaceae</taxon>
        <taxon>Natribacillus</taxon>
    </lineage>
</organism>
<evidence type="ECO:0000256" key="8">
    <source>
        <dbReference type="ARBA" id="ARBA00023287"/>
    </source>
</evidence>
<dbReference type="PIRSF" id="PIRSF029928">
    <property type="entry name" value="Late_competence_ComGC"/>
    <property type="match status" value="1"/>
</dbReference>
<name>A0A1G8JML5_9BACI</name>
<keyword evidence="6" id="KW-1133">Transmembrane helix</keyword>
<feature type="modified residue" description="N-methylphenylalanine" evidence="11">
    <location>
        <position position="8"/>
    </location>
</feature>
<keyword evidence="3 10" id="KW-1003">Cell membrane</keyword>
<dbReference type="GO" id="GO:0015628">
    <property type="term" value="P:protein secretion by the type II secretion system"/>
    <property type="evidence" value="ECO:0007669"/>
    <property type="project" value="InterPro"/>
</dbReference>
<keyword evidence="4 11" id="KW-0488">Methylation</keyword>
<protein>
    <recommendedName>
        <fullName evidence="10">ComG operon protein 3</fullName>
    </recommendedName>
</protein>
<evidence type="ECO:0000256" key="6">
    <source>
        <dbReference type="ARBA" id="ARBA00022989"/>
    </source>
</evidence>
<sequence length="100" mass="10680">MKKNEGGFTLIEMMIVLLIISILLLVAIPNMVQNSDVAQSKGCEATIDLVQAQVGSYKVDTGDYPSSLSVLVDNEYVDSVTCPDGNRLNLDEDGNVSADG</sequence>
<comment type="function">
    <text evidence="10">Required for transformation and DNA binding.</text>
</comment>
<dbReference type="PROSITE" id="PS00409">
    <property type="entry name" value="PROKAR_NTER_METHYL"/>
    <property type="match status" value="1"/>
</dbReference>
<dbReference type="PRINTS" id="PR00813">
    <property type="entry name" value="BCTERIALGSPG"/>
</dbReference>
<evidence type="ECO:0000313" key="13">
    <source>
        <dbReference type="Proteomes" id="UP000198853"/>
    </source>
</evidence>
<gene>
    <name evidence="12" type="ORF">SAMN04488123_101304</name>
</gene>
<dbReference type="InterPro" id="IPR000983">
    <property type="entry name" value="Bac_GSPG_pilin"/>
</dbReference>
<keyword evidence="8 10" id="KW-0178">Competence</keyword>
<comment type="similarity">
    <text evidence="9 10">Belongs to the ComGC family.</text>
</comment>
<dbReference type="RefSeq" id="WP_090395772.1">
    <property type="nucleotide sequence ID" value="NZ_FNEN01000001.1"/>
</dbReference>
<proteinExistence type="inferred from homology"/>
<dbReference type="NCBIfam" id="TIGR02532">
    <property type="entry name" value="IV_pilin_GFxxxE"/>
    <property type="match status" value="1"/>
</dbReference>
<evidence type="ECO:0000256" key="10">
    <source>
        <dbReference type="PIRNR" id="PIRNR029928"/>
    </source>
</evidence>
<feature type="chain" id="PRO_5035517223" description="ComG operon protein 3" evidence="11">
    <location>
        <begin position="8"/>
        <end position="100"/>
    </location>
</feature>
<comment type="subcellular location">
    <subcellularLocation>
        <location evidence="1">Cell membrane</location>
        <topology evidence="1">Single-pass membrane protein</topology>
    </subcellularLocation>
    <subcellularLocation>
        <location evidence="2">Cell surface</location>
    </subcellularLocation>
</comment>
<dbReference type="GO" id="GO:0009986">
    <property type="term" value="C:cell surface"/>
    <property type="evidence" value="ECO:0007669"/>
    <property type="project" value="UniProtKB-SubCell"/>
</dbReference>
<evidence type="ECO:0000256" key="7">
    <source>
        <dbReference type="ARBA" id="ARBA00023136"/>
    </source>
</evidence>
<dbReference type="Proteomes" id="UP000198853">
    <property type="component" value="Unassembled WGS sequence"/>
</dbReference>
<evidence type="ECO:0000256" key="2">
    <source>
        <dbReference type="ARBA" id="ARBA00004241"/>
    </source>
</evidence>